<evidence type="ECO:0000256" key="1">
    <source>
        <dbReference type="ARBA" id="ARBA00004116"/>
    </source>
</evidence>
<keyword evidence="4" id="KW-0926">Vacuole</keyword>
<evidence type="ECO:0000256" key="4">
    <source>
        <dbReference type="ARBA" id="ARBA00022554"/>
    </source>
</evidence>
<keyword evidence="5 11" id="KW-0853">WD repeat</keyword>
<dbReference type="GO" id="GO:0005774">
    <property type="term" value="C:vacuolar membrane"/>
    <property type="evidence" value="ECO:0007669"/>
    <property type="project" value="TreeGrafter"/>
</dbReference>
<proteinExistence type="inferred from homology"/>
<evidence type="ECO:0000313" key="15">
    <source>
        <dbReference type="Proteomes" id="UP000769528"/>
    </source>
</evidence>
<keyword evidence="6" id="KW-0479">Metal-binding</keyword>
<evidence type="ECO:0000256" key="6">
    <source>
        <dbReference type="ARBA" id="ARBA00022723"/>
    </source>
</evidence>
<evidence type="ECO:0000256" key="7">
    <source>
        <dbReference type="ARBA" id="ARBA00022737"/>
    </source>
</evidence>
<dbReference type="PROSITE" id="PS50089">
    <property type="entry name" value="ZF_RING_2"/>
    <property type="match status" value="1"/>
</dbReference>
<dbReference type="PROSITE" id="PS50294">
    <property type="entry name" value="WD_REPEATS_REGION"/>
    <property type="match status" value="2"/>
</dbReference>
<feature type="region of interest" description="Disordered" evidence="12">
    <location>
        <begin position="31"/>
        <end position="61"/>
    </location>
</feature>
<feature type="repeat" description="WD" evidence="11">
    <location>
        <begin position="265"/>
        <end position="306"/>
    </location>
</feature>
<gene>
    <name evidence="14" type="ORF">WICMUC_001388</name>
</gene>
<name>A0A9P8PU61_9ASCO</name>
<dbReference type="PROSITE" id="PS00678">
    <property type="entry name" value="WD_REPEATS_1"/>
    <property type="match status" value="2"/>
</dbReference>
<evidence type="ECO:0000256" key="12">
    <source>
        <dbReference type="SAM" id="MobiDB-lite"/>
    </source>
</evidence>
<keyword evidence="15" id="KW-1185">Reference proteome</keyword>
<dbReference type="InterPro" id="IPR049566">
    <property type="entry name" value="WDR59_RTC1-like_RING_Znf"/>
</dbReference>
<comment type="subcellular location">
    <subcellularLocation>
        <location evidence="1">Vacuole</location>
    </subcellularLocation>
</comment>
<dbReference type="PANTHER" id="PTHR46200">
    <property type="entry name" value="GATOR COMPLEX PROTEIN WDR24"/>
    <property type="match status" value="1"/>
</dbReference>
<dbReference type="SMART" id="SM00320">
    <property type="entry name" value="WD40"/>
    <property type="match status" value="4"/>
</dbReference>
<dbReference type="EMBL" id="JAEUBF010000443">
    <property type="protein sequence ID" value="KAH3678371.1"/>
    <property type="molecule type" value="Genomic_DNA"/>
</dbReference>
<sequence>MSYDHKDHSAGSRSTFARLAFNIYGNSSISPNRTPNTFNKSPSPQAFSSSHQLRSPSFRSNHTQEELQFNNEWKYRSSYEIVGITKINNSPHIVISGKNSLQLIRFGTNIDDQYMVEDLLTNNYYLKNKKKIGSILDVKSGYGNYNKLVAASTTTGSIYIFNSAETTEKNRLSLKLSDNTRAVNSLSFNQIDPFLVLSGSQDGSMKLWDLRSQAVKPQSTMFGNSDSVRCLQFSPHNSKKFCSVFDSGNLQKWDLRNPNQFEKKFNAHTGPGLTLDWSPDFDYVATGGRDKQLQIWNMSNTDTKQYPEYVIYAPAPVAEVSFRPNSPTNISASDIALSYLNNESLVQVYNIKRKFIPIYNIENHESSITGLVWENDRYLLSSSRDKQVIRNDVSNYSKIIDNLSCTSVTWSATNDFIFVDQSKTPDDDDATVPTESTFLHPSPSNLTMSTSPTNNVSNESVSSNSLRPQLSRNSSTFRPSMTRGHSHQSHINNSNHYLIPANLPIMKSEKVLTALSENYEIDPTKGILDICDLNSGIARDSGLLRDSQTWKVIKESLIWESKKDLIYNPVPEERQPEITFDDDDSEKYHYSTSNSTNYGKSPSLSDFSEFNNNSFPKRFEGFSKLLVNPEPIKEENSTIKEDSATVAPETIKWDDVNTDDLIKKNPELLDRMSAENYNVMPGADSQKSLIHSEPIPLSKRKGRESFISLLPSTLQAQLLSNGSPTYSISSSLSNASSRPKSSIFQPEILRSQKSQMSTLTKQLTKASLDDDNQKSKDLLPPYQPKELIKHCIDFYIGQGDLIMSSTLLLLFNPKFQMYSQTDQNEILYNYLTFLQRLKAWKIFIKILHHSKLKENFQSYSNNVKIFCTKCETLITNENTKTLYLNDPEIQYGSWFCDHCSNTVRCIYCNEPVKGLNLSRLKCGHIGHFGCMKSWIVDEGMNECPGGCL</sequence>
<dbReference type="PANTHER" id="PTHR46200:SF1">
    <property type="entry name" value="GATOR COMPLEX PROTEIN WDR24"/>
    <property type="match status" value="1"/>
</dbReference>
<evidence type="ECO:0000313" key="14">
    <source>
        <dbReference type="EMBL" id="KAH3678371.1"/>
    </source>
</evidence>
<dbReference type="OrthoDB" id="60955at2759"/>
<dbReference type="InterPro" id="IPR019775">
    <property type="entry name" value="WD40_repeat_CS"/>
</dbReference>
<dbReference type="GO" id="GO:0005829">
    <property type="term" value="C:cytosol"/>
    <property type="evidence" value="ECO:0007669"/>
    <property type="project" value="TreeGrafter"/>
</dbReference>
<dbReference type="Pfam" id="PF00400">
    <property type="entry name" value="WD40"/>
    <property type="match status" value="3"/>
</dbReference>
<feature type="region of interest" description="Disordered" evidence="12">
    <location>
        <begin position="574"/>
        <end position="595"/>
    </location>
</feature>
<dbReference type="InterPro" id="IPR001841">
    <property type="entry name" value="Znf_RING"/>
</dbReference>
<protein>
    <recommendedName>
        <fullName evidence="3">Restriction of telomere capping protein 1</fullName>
    </recommendedName>
</protein>
<dbReference type="InterPro" id="IPR036322">
    <property type="entry name" value="WD40_repeat_dom_sf"/>
</dbReference>
<reference evidence="14" key="2">
    <citation type="submission" date="2021-01" db="EMBL/GenBank/DDBJ databases">
        <authorList>
            <person name="Schikora-Tamarit M.A."/>
        </authorList>
    </citation>
    <scope>NUCLEOTIDE SEQUENCE</scope>
    <source>
        <strain evidence="14">CBS6341</strain>
    </source>
</reference>
<dbReference type="PROSITE" id="PS50082">
    <property type="entry name" value="WD_REPEATS_2"/>
    <property type="match status" value="2"/>
</dbReference>
<dbReference type="GO" id="GO:1904263">
    <property type="term" value="P:positive regulation of TORC1 signaling"/>
    <property type="evidence" value="ECO:0007669"/>
    <property type="project" value="TreeGrafter"/>
</dbReference>
<dbReference type="Pfam" id="PF17120">
    <property type="entry name" value="zf-RING_16"/>
    <property type="match status" value="1"/>
</dbReference>
<keyword evidence="7" id="KW-0677">Repeat</keyword>
<keyword evidence="9" id="KW-0862">Zinc</keyword>
<dbReference type="Proteomes" id="UP000769528">
    <property type="component" value="Unassembled WGS sequence"/>
</dbReference>
<dbReference type="SUPFAM" id="SSF50978">
    <property type="entry name" value="WD40 repeat-like"/>
    <property type="match status" value="1"/>
</dbReference>
<organism evidence="14 15">
    <name type="scientific">Wickerhamomyces mucosus</name>
    <dbReference type="NCBI Taxonomy" id="1378264"/>
    <lineage>
        <taxon>Eukaryota</taxon>
        <taxon>Fungi</taxon>
        <taxon>Dikarya</taxon>
        <taxon>Ascomycota</taxon>
        <taxon>Saccharomycotina</taxon>
        <taxon>Saccharomycetes</taxon>
        <taxon>Phaffomycetales</taxon>
        <taxon>Wickerhamomycetaceae</taxon>
        <taxon>Wickerhamomyces</taxon>
    </lineage>
</organism>
<feature type="repeat" description="WD" evidence="11">
    <location>
        <begin position="176"/>
        <end position="212"/>
    </location>
</feature>
<accession>A0A9P8PU61</accession>
<dbReference type="Gene3D" id="2.130.10.10">
    <property type="entry name" value="YVTN repeat-like/Quinoprotein amine dehydrogenase"/>
    <property type="match status" value="2"/>
</dbReference>
<evidence type="ECO:0000256" key="3">
    <source>
        <dbReference type="ARBA" id="ARBA00015098"/>
    </source>
</evidence>
<comment type="similarity">
    <text evidence="2">Belongs to the WD repeat RTC1 family.</text>
</comment>
<dbReference type="InterPro" id="IPR037590">
    <property type="entry name" value="WDR24"/>
</dbReference>
<dbReference type="GO" id="GO:0061700">
    <property type="term" value="C:GATOR2 complex"/>
    <property type="evidence" value="ECO:0007669"/>
    <property type="project" value="TreeGrafter"/>
</dbReference>
<comment type="caution">
    <text evidence="14">The sequence shown here is derived from an EMBL/GenBank/DDBJ whole genome shotgun (WGS) entry which is preliminary data.</text>
</comment>
<feature type="compositionally biased region" description="Low complexity" evidence="12">
    <location>
        <begin position="449"/>
        <end position="465"/>
    </location>
</feature>
<evidence type="ECO:0000256" key="5">
    <source>
        <dbReference type="ARBA" id="ARBA00022574"/>
    </source>
</evidence>
<reference evidence="14" key="1">
    <citation type="journal article" date="2021" name="Open Biol.">
        <title>Shared evolutionary footprints suggest mitochondrial oxidative damage underlies multiple complex I losses in fungi.</title>
        <authorList>
            <person name="Schikora-Tamarit M.A."/>
            <person name="Marcet-Houben M."/>
            <person name="Nosek J."/>
            <person name="Gabaldon T."/>
        </authorList>
    </citation>
    <scope>NUCLEOTIDE SEQUENCE</scope>
    <source>
        <strain evidence="14">CBS6341</strain>
    </source>
</reference>
<keyword evidence="8 10" id="KW-0863">Zinc-finger</keyword>
<feature type="region of interest" description="Disordered" evidence="12">
    <location>
        <begin position="423"/>
        <end position="493"/>
    </location>
</feature>
<feature type="domain" description="RING-type" evidence="13">
    <location>
        <begin position="905"/>
        <end position="944"/>
    </location>
</feature>
<dbReference type="InterPro" id="IPR015943">
    <property type="entry name" value="WD40/YVTN_repeat-like_dom_sf"/>
</dbReference>
<evidence type="ECO:0000256" key="9">
    <source>
        <dbReference type="ARBA" id="ARBA00022833"/>
    </source>
</evidence>
<dbReference type="GO" id="GO:0008270">
    <property type="term" value="F:zinc ion binding"/>
    <property type="evidence" value="ECO:0007669"/>
    <property type="project" value="UniProtKB-KW"/>
</dbReference>
<dbReference type="InterPro" id="IPR001680">
    <property type="entry name" value="WD40_rpt"/>
</dbReference>
<evidence type="ECO:0000256" key="11">
    <source>
        <dbReference type="PROSITE-ProRule" id="PRU00221"/>
    </source>
</evidence>
<evidence type="ECO:0000256" key="2">
    <source>
        <dbReference type="ARBA" id="ARBA00008863"/>
    </source>
</evidence>
<dbReference type="AlphaFoldDB" id="A0A9P8PU61"/>
<feature type="compositionally biased region" description="Polar residues" evidence="12">
    <location>
        <begin position="433"/>
        <end position="448"/>
    </location>
</feature>
<dbReference type="CDD" id="cd16488">
    <property type="entry name" value="mRING-H2-C3H3C2_Mio-like"/>
    <property type="match status" value="1"/>
</dbReference>
<evidence type="ECO:0000256" key="10">
    <source>
        <dbReference type="PROSITE-ProRule" id="PRU00175"/>
    </source>
</evidence>
<evidence type="ECO:0000256" key="8">
    <source>
        <dbReference type="ARBA" id="ARBA00022771"/>
    </source>
</evidence>
<dbReference type="GO" id="GO:0016239">
    <property type="term" value="P:positive regulation of macroautophagy"/>
    <property type="evidence" value="ECO:0007669"/>
    <property type="project" value="TreeGrafter"/>
</dbReference>
<evidence type="ECO:0000259" key="13">
    <source>
        <dbReference type="PROSITE" id="PS50089"/>
    </source>
</evidence>
<feature type="compositionally biased region" description="Polar residues" evidence="12">
    <location>
        <begin position="466"/>
        <end position="479"/>
    </location>
</feature>